<dbReference type="InterPro" id="IPR033469">
    <property type="entry name" value="CYTH-like_dom_sf"/>
</dbReference>
<name>A0A923LAL1_9FIRM</name>
<dbReference type="AlphaFoldDB" id="A0A923LAL1"/>
<dbReference type="CDD" id="cd07761">
    <property type="entry name" value="CYTH-like_CthTTM-like"/>
    <property type="match status" value="1"/>
</dbReference>
<dbReference type="InterPro" id="IPR023577">
    <property type="entry name" value="CYTH_domain"/>
</dbReference>
<proteinExistence type="predicted"/>
<keyword evidence="4" id="KW-1185">Reference proteome</keyword>
<reference evidence="3" key="1">
    <citation type="submission" date="2020-08" db="EMBL/GenBank/DDBJ databases">
        <title>Genome public.</title>
        <authorList>
            <person name="Liu C."/>
            <person name="Sun Q."/>
        </authorList>
    </citation>
    <scope>NUCLEOTIDE SEQUENCE</scope>
    <source>
        <strain evidence="3">NSJ-68</strain>
    </source>
</reference>
<feature type="domain" description="CYTH" evidence="2">
    <location>
        <begin position="1"/>
        <end position="149"/>
    </location>
</feature>
<dbReference type="Gene3D" id="2.40.320.10">
    <property type="entry name" value="Hypothetical Protein Pfu-838710-001"/>
    <property type="match status" value="1"/>
</dbReference>
<dbReference type="InterPro" id="IPR012042">
    <property type="entry name" value="NeuTTM/CthTTM-like"/>
</dbReference>
<evidence type="ECO:0000256" key="1">
    <source>
        <dbReference type="PIRSR" id="PIRSR016487-1"/>
    </source>
</evidence>
<dbReference type="Proteomes" id="UP000649345">
    <property type="component" value="Unassembled WGS sequence"/>
</dbReference>
<evidence type="ECO:0000313" key="4">
    <source>
        <dbReference type="Proteomes" id="UP000649345"/>
    </source>
</evidence>
<organism evidence="3 4">
    <name type="scientific">Anaerosacchariphilus hominis</name>
    <dbReference type="NCBI Taxonomy" id="2763017"/>
    <lineage>
        <taxon>Bacteria</taxon>
        <taxon>Bacillati</taxon>
        <taxon>Bacillota</taxon>
        <taxon>Clostridia</taxon>
        <taxon>Lachnospirales</taxon>
        <taxon>Lachnospiraceae</taxon>
        <taxon>Anaerosacchariphilus</taxon>
    </lineage>
</organism>
<sequence length="149" mass="17465">MEIERKFLIHTLPEDLDSYPSSTLEQAYLCTEPVVRVRRSDDTYTLTYKSKGLMSREEYNLPLTRDSYEHLKAKADGNVIRKRRYRIPLESGLTIELDLFDTPFEDLRLAEVEFSSEEEALAFVPPPWFGEDVTWSSKYHNSTLSRKHV</sequence>
<dbReference type="SUPFAM" id="SSF55154">
    <property type="entry name" value="CYTH-like phosphatases"/>
    <property type="match status" value="1"/>
</dbReference>
<accession>A0A923LAL1</accession>
<evidence type="ECO:0000259" key="2">
    <source>
        <dbReference type="PROSITE" id="PS51707"/>
    </source>
</evidence>
<dbReference type="Pfam" id="PF01928">
    <property type="entry name" value="CYTH"/>
    <property type="match status" value="1"/>
</dbReference>
<dbReference type="SMART" id="SM01118">
    <property type="entry name" value="CYTH"/>
    <property type="match status" value="1"/>
</dbReference>
<feature type="active site" description="Proton acceptor" evidence="1">
    <location>
        <position position="28"/>
    </location>
</feature>
<dbReference type="PROSITE" id="PS51707">
    <property type="entry name" value="CYTH"/>
    <property type="match status" value="1"/>
</dbReference>
<protein>
    <submittedName>
        <fullName evidence="3">CYTH domain-containing protein</fullName>
    </submittedName>
</protein>
<dbReference type="RefSeq" id="WP_186873374.1">
    <property type="nucleotide sequence ID" value="NZ_JACOOR010000002.1"/>
</dbReference>
<dbReference type="PANTHER" id="PTHR40114">
    <property type="entry name" value="SLR0698 PROTEIN"/>
    <property type="match status" value="1"/>
</dbReference>
<evidence type="ECO:0000313" key="3">
    <source>
        <dbReference type="EMBL" id="MBC5658685.1"/>
    </source>
</evidence>
<gene>
    <name evidence="3" type="ORF">H8S44_02710</name>
</gene>
<comment type="caution">
    <text evidence="3">The sequence shown here is derived from an EMBL/GenBank/DDBJ whole genome shotgun (WGS) entry which is preliminary data.</text>
</comment>
<dbReference type="PANTHER" id="PTHR40114:SF1">
    <property type="entry name" value="SLR0698 PROTEIN"/>
    <property type="match status" value="1"/>
</dbReference>
<dbReference type="PIRSF" id="PIRSF016487">
    <property type="entry name" value="CYTH_UCP016487"/>
    <property type="match status" value="1"/>
</dbReference>
<dbReference type="EMBL" id="JACOOR010000002">
    <property type="protein sequence ID" value="MBC5658685.1"/>
    <property type="molecule type" value="Genomic_DNA"/>
</dbReference>